<evidence type="ECO:0000256" key="11">
    <source>
        <dbReference type="ARBA" id="ARBA00022989"/>
    </source>
</evidence>
<feature type="domain" description="HAMP" evidence="19">
    <location>
        <begin position="186"/>
        <end position="238"/>
    </location>
</feature>
<accession>A0A1G5JJV0</accession>
<sequence length="462" mass="52370">MRSLYVRIFLITVAVIIVSSLLGFFFSNIYYHAKLKDFNDEKLVGIAMDMKKFAEEQPEPSTVQRYLHNAAALGYEIYVTDGQGDDQFYGREFREKELDKQAVRLVLSGDVYHGVAEFPSQPFITGFFDNQLSNTVGVPLQVGDARYAMFMRPDIILQFGELRIFFALIGALTVGISVLIFLFSTRYLVNPIERLSEATKRIAQGNYNLKLNTARRDEIGQLAQHFMTMSRELERVDQARQQFVSNVSHEIQSPLTSIQGFAQLVADRELPEQERAHYASIIETESRHLSLLSKQLLLLSSLEQGHEDMTQTQATFALRSQFRQAVQVLQWQLEEKELSLRMSVPESIKITGNEVLLMQVWMNLLGNAVQHLPKGRSIEVRAEQLDKACVVYIQDTGDGIAAEHLPFLFDRFYRADHARERSSGGTGLGLAIVQKIIRLHHGTIEVSSSAEGTLFTVTLPQM</sequence>
<evidence type="ECO:0000259" key="18">
    <source>
        <dbReference type="PROSITE" id="PS50109"/>
    </source>
</evidence>
<comment type="function">
    <text evidence="15">Member of the two-component regulatory system HssS/HssR involved in intracellular heme homeostasis and tempering of staphylococcal virulence. HssS functions as a heme sensor histidine kinase which is autophosphorylated at a histidine residue and transfers its phosphate group to an aspartate residue of HssR. HssR/HssS activates the expression of hrtAB, an efflux pump, in response to extracellular heme, hemin, hemoglobin or blood.</text>
</comment>
<evidence type="ECO:0000256" key="12">
    <source>
        <dbReference type="ARBA" id="ARBA00023012"/>
    </source>
</evidence>
<evidence type="ECO:0000256" key="6">
    <source>
        <dbReference type="ARBA" id="ARBA00022679"/>
    </source>
</evidence>
<dbReference type="CDD" id="cd06225">
    <property type="entry name" value="HAMP"/>
    <property type="match status" value="1"/>
</dbReference>
<organism evidence="20 21">
    <name type="scientific">Paenibacillus polysaccharolyticus</name>
    <dbReference type="NCBI Taxonomy" id="582692"/>
    <lineage>
        <taxon>Bacteria</taxon>
        <taxon>Bacillati</taxon>
        <taxon>Bacillota</taxon>
        <taxon>Bacilli</taxon>
        <taxon>Bacillales</taxon>
        <taxon>Paenibacillaceae</taxon>
        <taxon>Paenibacillus</taxon>
    </lineage>
</organism>
<dbReference type="CDD" id="cd00082">
    <property type="entry name" value="HisKA"/>
    <property type="match status" value="1"/>
</dbReference>
<dbReference type="SUPFAM" id="SSF47384">
    <property type="entry name" value="Homodimeric domain of signal transducing histidine kinase"/>
    <property type="match status" value="1"/>
</dbReference>
<feature type="transmembrane region" description="Helical" evidence="17">
    <location>
        <begin position="162"/>
        <end position="183"/>
    </location>
</feature>
<evidence type="ECO:0000256" key="8">
    <source>
        <dbReference type="ARBA" id="ARBA00022741"/>
    </source>
</evidence>
<dbReference type="PROSITE" id="PS50109">
    <property type="entry name" value="HIS_KIN"/>
    <property type="match status" value="1"/>
</dbReference>
<keyword evidence="14 17" id="KW-0472">Membrane</keyword>
<keyword evidence="7 17" id="KW-0812">Transmembrane</keyword>
<reference evidence="21" key="1">
    <citation type="submission" date="2016-10" db="EMBL/GenBank/DDBJ databases">
        <authorList>
            <person name="Varghese N."/>
            <person name="Submissions S."/>
        </authorList>
    </citation>
    <scope>NUCLEOTIDE SEQUENCE [LARGE SCALE GENOMIC DNA]</scope>
    <source>
        <strain evidence="21">BL9</strain>
    </source>
</reference>
<dbReference type="Pfam" id="PF00512">
    <property type="entry name" value="HisKA"/>
    <property type="match status" value="1"/>
</dbReference>
<keyword evidence="12" id="KW-0902">Two-component regulatory system</keyword>
<feature type="domain" description="Histidine kinase" evidence="18">
    <location>
        <begin position="246"/>
        <end position="462"/>
    </location>
</feature>
<dbReference type="InterPro" id="IPR036890">
    <property type="entry name" value="HATPase_C_sf"/>
</dbReference>
<dbReference type="InterPro" id="IPR050398">
    <property type="entry name" value="HssS/ArlS-like"/>
</dbReference>
<evidence type="ECO:0000256" key="16">
    <source>
        <dbReference type="ARBA" id="ARBA00040841"/>
    </source>
</evidence>
<dbReference type="PANTHER" id="PTHR45528">
    <property type="entry name" value="SENSOR HISTIDINE KINASE CPXA"/>
    <property type="match status" value="1"/>
</dbReference>
<comment type="catalytic activity">
    <reaction evidence="1">
        <text>ATP + protein L-histidine = ADP + protein N-phospho-L-histidine.</text>
        <dbReference type="EC" id="2.7.13.3"/>
    </reaction>
</comment>
<keyword evidence="9 20" id="KW-0418">Kinase</keyword>
<dbReference type="GO" id="GO:0005886">
    <property type="term" value="C:plasma membrane"/>
    <property type="evidence" value="ECO:0007669"/>
    <property type="project" value="UniProtKB-SubCell"/>
</dbReference>
<dbReference type="PROSITE" id="PS50885">
    <property type="entry name" value="HAMP"/>
    <property type="match status" value="1"/>
</dbReference>
<evidence type="ECO:0000256" key="9">
    <source>
        <dbReference type="ARBA" id="ARBA00022777"/>
    </source>
</evidence>
<dbReference type="Gene3D" id="3.30.565.10">
    <property type="entry name" value="Histidine kinase-like ATPase, C-terminal domain"/>
    <property type="match status" value="1"/>
</dbReference>
<evidence type="ECO:0000256" key="13">
    <source>
        <dbReference type="ARBA" id="ARBA00023026"/>
    </source>
</evidence>
<dbReference type="PANTHER" id="PTHR45528:SF11">
    <property type="entry name" value="HISTIDINE KINASE"/>
    <property type="match status" value="1"/>
</dbReference>
<dbReference type="SMART" id="SM00387">
    <property type="entry name" value="HATPase_c"/>
    <property type="match status" value="1"/>
</dbReference>
<evidence type="ECO:0000256" key="4">
    <source>
        <dbReference type="ARBA" id="ARBA00022475"/>
    </source>
</evidence>
<dbReference type="InterPro" id="IPR004358">
    <property type="entry name" value="Sig_transdc_His_kin-like_C"/>
</dbReference>
<dbReference type="GO" id="GO:0005524">
    <property type="term" value="F:ATP binding"/>
    <property type="evidence" value="ECO:0007669"/>
    <property type="project" value="UniProtKB-KW"/>
</dbReference>
<evidence type="ECO:0000256" key="5">
    <source>
        <dbReference type="ARBA" id="ARBA00022553"/>
    </source>
</evidence>
<dbReference type="RefSeq" id="WP_090921988.1">
    <property type="nucleotide sequence ID" value="NZ_FMVM01000011.1"/>
</dbReference>
<dbReference type="STRING" id="582692.SAMN05720606_111113"/>
<dbReference type="EC" id="2.7.13.3" evidence="3"/>
<dbReference type="InterPro" id="IPR036097">
    <property type="entry name" value="HisK_dim/P_sf"/>
</dbReference>
<protein>
    <recommendedName>
        <fullName evidence="16">Heme sensor protein HssS</fullName>
        <ecNumber evidence="3">2.7.13.3</ecNumber>
    </recommendedName>
</protein>
<dbReference type="AlphaFoldDB" id="A0A1G5JJV0"/>
<evidence type="ECO:0000256" key="2">
    <source>
        <dbReference type="ARBA" id="ARBA00004651"/>
    </source>
</evidence>
<keyword evidence="4" id="KW-1003">Cell membrane</keyword>
<evidence type="ECO:0000256" key="17">
    <source>
        <dbReference type="SAM" id="Phobius"/>
    </source>
</evidence>
<keyword evidence="13" id="KW-0843">Virulence</keyword>
<dbReference type="InterPro" id="IPR003661">
    <property type="entry name" value="HisK_dim/P_dom"/>
</dbReference>
<dbReference type="PRINTS" id="PR00344">
    <property type="entry name" value="BCTRLSENSOR"/>
</dbReference>
<evidence type="ECO:0000259" key="19">
    <source>
        <dbReference type="PROSITE" id="PS50885"/>
    </source>
</evidence>
<dbReference type="SMART" id="SM00388">
    <property type="entry name" value="HisKA"/>
    <property type="match status" value="1"/>
</dbReference>
<feature type="transmembrane region" description="Helical" evidence="17">
    <location>
        <begin position="6"/>
        <end position="26"/>
    </location>
</feature>
<dbReference type="Pfam" id="PF02518">
    <property type="entry name" value="HATPase_c"/>
    <property type="match status" value="1"/>
</dbReference>
<dbReference type="SUPFAM" id="SSF55874">
    <property type="entry name" value="ATPase domain of HSP90 chaperone/DNA topoisomerase II/histidine kinase"/>
    <property type="match status" value="1"/>
</dbReference>
<dbReference type="InterPro" id="IPR005467">
    <property type="entry name" value="His_kinase_dom"/>
</dbReference>
<evidence type="ECO:0000256" key="15">
    <source>
        <dbReference type="ARBA" id="ARBA00037219"/>
    </source>
</evidence>
<keyword evidence="10" id="KW-0067">ATP-binding</keyword>
<gene>
    <name evidence="20" type="ORF">SAMN05720606_111113</name>
</gene>
<dbReference type="Gene3D" id="1.10.287.130">
    <property type="match status" value="1"/>
</dbReference>
<evidence type="ECO:0000313" key="21">
    <source>
        <dbReference type="Proteomes" id="UP000198538"/>
    </source>
</evidence>
<dbReference type="SMART" id="SM00304">
    <property type="entry name" value="HAMP"/>
    <property type="match status" value="1"/>
</dbReference>
<evidence type="ECO:0000256" key="14">
    <source>
        <dbReference type="ARBA" id="ARBA00023136"/>
    </source>
</evidence>
<dbReference type="Pfam" id="PF00672">
    <property type="entry name" value="HAMP"/>
    <property type="match status" value="1"/>
</dbReference>
<keyword evidence="8" id="KW-0547">Nucleotide-binding</keyword>
<keyword evidence="21" id="KW-1185">Reference proteome</keyword>
<evidence type="ECO:0000256" key="7">
    <source>
        <dbReference type="ARBA" id="ARBA00022692"/>
    </source>
</evidence>
<keyword evidence="5" id="KW-0597">Phosphoprotein</keyword>
<keyword evidence="6" id="KW-0808">Transferase</keyword>
<evidence type="ECO:0000256" key="1">
    <source>
        <dbReference type="ARBA" id="ARBA00000085"/>
    </source>
</evidence>
<evidence type="ECO:0000256" key="10">
    <source>
        <dbReference type="ARBA" id="ARBA00022840"/>
    </source>
</evidence>
<dbReference type="GO" id="GO:0000155">
    <property type="term" value="F:phosphorelay sensor kinase activity"/>
    <property type="evidence" value="ECO:0007669"/>
    <property type="project" value="InterPro"/>
</dbReference>
<evidence type="ECO:0000313" key="20">
    <source>
        <dbReference type="EMBL" id="SCY88587.1"/>
    </source>
</evidence>
<dbReference type="Gene3D" id="6.10.340.10">
    <property type="match status" value="1"/>
</dbReference>
<evidence type="ECO:0000256" key="3">
    <source>
        <dbReference type="ARBA" id="ARBA00012438"/>
    </source>
</evidence>
<dbReference type="Proteomes" id="UP000198538">
    <property type="component" value="Unassembled WGS sequence"/>
</dbReference>
<dbReference type="FunFam" id="1.10.287.130:FF:000001">
    <property type="entry name" value="Two-component sensor histidine kinase"/>
    <property type="match status" value="1"/>
</dbReference>
<comment type="subcellular location">
    <subcellularLocation>
        <location evidence="2">Cell membrane</location>
        <topology evidence="2">Multi-pass membrane protein</topology>
    </subcellularLocation>
</comment>
<dbReference type="InterPro" id="IPR003594">
    <property type="entry name" value="HATPase_dom"/>
</dbReference>
<name>A0A1G5JJV0_9BACL</name>
<dbReference type="FunFam" id="3.30.565.10:FF:000006">
    <property type="entry name" value="Sensor histidine kinase WalK"/>
    <property type="match status" value="1"/>
</dbReference>
<dbReference type="InterPro" id="IPR003660">
    <property type="entry name" value="HAMP_dom"/>
</dbReference>
<keyword evidence="11 17" id="KW-1133">Transmembrane helix</keyword>
<dbReference type="SUPFAM" id="SSF158472">
    <property type="entry name" value="HAMP domain-like"/>
    <property type="match status" value="1"/>
</dbReference>
<dbReference type="EMBL" id="FMVM01000011">
    <property type="protein sequence ID" value="SCY88587.1"/>
    <property type="molecule type" value="Genomic_DNA"/>
</dbReference>
<proteinExistence type="predicted"/>